<name>A0ABN7SKY2_OIKDI</name>
<evidence type="ECO:0000313" key="2">
    <source>
        <dbReference type="EMBL" id="CAG5103480.1"/>
    </source>
</evidence>
<feature type="compositionally biased region" description="Acidic residues" evidence="1">
    <location>
        <begin position="18"/>
        <end position="27"/>
    </location>
</feature>
<protein>
    <submittedName>
        <fullName evidence="2">Oidioi.mRNA.OKI2018_I69.chr1.g790.t1.cds</fullName>
    </submittedName>
</protein>
<organism evidence="2 3">
    <name type="scientific">Oikopleura dioica</name>
    <name type="common">Tunicate</name>
    <dbReference type="NCBI Taxonomy" id="34765"/>
    <lineage>
        <taxon>Eukaryota</taxon>
        <taxon>Metazoa</taxon>
        <taxon>Chordata</taxon>
        <taxon>Tunicata</taxon>
        <taxon>Appendicularia</taxon>
        <taxon>Copelata</taxon>
        <taxon>Oikopleuridae</taxon>
        <taxon>Oikopleura</taxon>
    </lineage>
</organism>
<gene>
    <name evidence="2" type="ORF">OKIOD_LOCUS9555</name>
</gene>
<dbReference type="EMBL" id="OU015566">
    <property type="protein sequence ID" value="CAG5103480.1"/>
    <property type="molecule type" value="Genomic_DNA"/>
</dbReference>
<reference evidence="2 3" key="1">
    <citation type="submission" date="2021-04" db="EMBL/GenBank/DDBJ databases">
        <authorList>
            <person name="Bliznina A."/>
        </authorList>
    </citation>
    <scope>NUCLEOTIDE SEQUENCE [LARGE SCALE GENOMIC DNA]</scope>
</reference>
<sequence>MQQSSDNDDDSVYVIDVKEDEGSDEPEEIVKSEVSTGSFNFPGTNSLERISGTSLTTLSSNATLLNYPEGLTIGTPSSYSNLQTGESKEFKKSTLSSDRTVVKQFGEYLATDPFETLGLPTIPLERDHGEFYVLDQVIEGLEIHQLDQLVADFFRKYKMGGVHGESEVKVTTLECRWSGLRRQLSLKGVQLTKHTAPLVYQAMAERRRYLFKKQSEEKKKSEEEVKLLPKSNISIKEDAIELVKFFVKYHTELPEVLSCLVHFVVINYLKIYTVSEIENLKFGDFIHHEDKHGEYFLPSKRLQKIYASNNSNGWIIPQASENAAFPCPVGVLKFYMSKLDPHLQTNKENLSIMALLLQTSKDPECIKKGIWFSTSYYKPKSALANIFTRVQSISNLINDPVKLKGRYDNSSVPLICEQIFASAPKKHPVLQNLHHKFEIYRLASKTEKEQIFPLSEARIDSQFKSISEMNAIKPQTAETAKSSLIYQTQSPAALITTLASQNLTAQSIVDSLPTLLPAIAPRPSQNISQKTGLNGKRIFPTELPKISVHNVTDLTNGVFHVAKKAKVIDLDAESETRDKVYIWMMEKIDKHERTIDSLRKELEEAKEEVVKLKSEKMQKAEVISVKDDEEDSQNENESK</sequence>
<dbReference type="Proteomes" id="UP001158576">
    <property type="component" value="Chromosome 1"/>
</dbReference>
<feature type="region of interest" description="Disordered" evidence="1">
    <location>
        <begin position="1"/>
        <end position="29"/>
    </location>
</feature>
<accession>A0ABN7SKY2</accession>
<feature type="region of interest" description="Disordered" evidence="1">
    <location>
        <begin position="620"/>
        <end position="639"/>
    </location>
</feature>
<evidence type="ECO:0000256" key="1">
    <source>
        <dbReference type="SAM" id="MobiDB-lite"/>
    </source>
</evidence>
<keyword evidence="3" id="KW-1185">Reference proteome</keyword>
<proteinExistence type="predicted"/>
<feature type="compositionally biased region" description="Acidic residues" evidence="1">
    <location>
        <begin position="1"/>
        <end position="11"/>
    </location>
</feature>
<evidence type="ECO:0000313" key="3">
    <source>
        <dbReference type="Proteomes" id="UP001158576"/>
    </source>
</evidence>
<feature type="compositionally biased region" description="Acidic residues" evidence="1">
    <location>
        <begin position="627"/>
        <end position="639"/>
    </location>
</feature>